<proteinExistence type="inferred from homology"/>
<protein>
    <recommendedName>
        <fullName evidence="6">Phage tail protein</fullName>
    </recommendedName>
</protein>
<dbReference type="Pfam" id="PF04984">
    <property type="entry name" value="Phage_sheath_1"/>
    <property type="match status" value="1"/>
</dbReference>
<dbReference type="Pfam" id="PF17482">
    <property type="entry name" value="Phage_sheath_1C"/>
    <property type="match status" value="1"/>
</dbReference>
<gene>
    <name evidence="4" type="ORF">SAMN04487926_13818</name>
</gene>
<feature type="domain" description="Tail sheath protein subtilisin-like" evidence="2">
    <location>
        <begin position="254"/>
        <end position="398"/>
    </location>
</feature>
<comment type="caution">
    <text evidence="4">The sequence shown here is derived from an EMBL/GenBank/DDBJ whole genome shotgun (WGS) entry which is preliminary data.</text>
</comment>
<dbReference type="InterPro" id="IPR020287">
    <property type="entry name" value="Tail_sheath_C"/>
</dbReference>
<name>A0A7Z7BH16_9BURK</name>
<dbReference type="InterPro" id="IPR035089">
    <property type="entry name" value="Phage_sheath_subtilisin"/>
</dbReference>
<evidence type="ECO:0000313" key="5">
    <source>
        <dbReference type="Proteomes" id="UP000198900"/>
    </source>
</evidence>
<evidence type="ECO:0008006" key="6">
    <source>
        <dbReference type="Google" id="ProtNLM"/>
    </source>
</evidence>
<feature type="domain" description="Tail sheath protein C-terminal" evidence="3">
    <location>
        <begin position="399"/>
        <end position="505"/>
    </location>
</feature>
<keyword evidence="5" id="KW-1185">Reference proteome</keyword>
<evidence type="ECO:0000259" key="3">
    <source>
        <dbReference type="Pfam" id="PF17482"/>
    </source>
</evidence>
<reference evidence="4" key="1">
    <citation type="submission" date="2016-10" db="EMBL/GenBank/DDBJ databases">
        <authorList>
            <person name="Varghese N."/>
            <person name="Submissions S."/>
        </authorList>
    </citation>
    <scope>NUCLEOTIDE SEQUENCE [LARGE SCALE GENOMIC DNA]</scope>
    <source>
        <strain evidence="4">YR281</strain>
    </source>
</reference>
<dbReference type="Gene3D" id="3.40.50.11780">
    <property type="match status" value="2"/>
</dbReference>
<evidence type="ECO:0000259" key="2">
    <source>
        <dbReference type="Pfam" id="PF04984"/>
    </source>
</evidence>
<dbReference type="EMBL" id="FNDI01000038">
    <property type="protein sequence ID" value="SDJ22349.1"/>
    <property type="molecule type" value="Genomic_DNA"/>
</dbReference>
<dbReference type="PANTHER" id="PTHR35861">
    <property type="match status" value="1"/>
</dbReference>
<dbReference type="AlphaFoldDB" id="A0A7Z7BH16"/>
<comment type="similarity">
    <text evidence="1">Belongs to the myoviridae tail sheath protein family.</text>
</comment>
<evidence type="ECO:0000256" key="1">
    <source>
        <dbReference type="ARBA" id="ARBA00008005"/>
    </source>
</evidence>
<dbReference type="Proteomes" id="UP000198900">
    <property type="component" value="Unassembled WGS sequence"/>
</dbReference>
<dbReference type="PANTHER" id="PTHR35861:SF1">
    <property type="entry name" value="PHAGE TAIL SHEATH PROTEIN"/>
    <property type="match status" value="1"/>
</dbReference>
<sequence>MPEYLHPGVYVEEIERGPKPIEAVPTSTAAFIGETERGPTKPRLVTSYKDYTRWFGGVFGDDKFMPYAVNGFFENGGKRMYVCRVTDDAATTAEAAFGSFVIRAAGPGAWGKGVYVFVEPSSTQKPDSNKKLVPVGVKLRVAYYASPPNGSPAEWFKDPTRPPFPNAFETFDDLDADERSPNYWNKRLTDNSALIEVISTGGPANALPDKKFAQLTKNGDNGKPPDVADFAGRVQLPQRMKPQGLAALELDPYRDVALVYSPGAPVDVNLVVIEHCERLKFRFAVVDPDLSATTDFQPRSAITDTQYAALYFPWIKISDPQTGARKIVPPGGHVLGVYARTDTERGVFKAPANEILRGVLDITAEIDDSTQDVLNPRGVNAIRKFAERGIRIWGARTLTSDALWKYVSVRRLFIFLERSIYEGTQWVVFEPNDDRLWARVIDTIRLFLRTQWRLGALFGRTEEEAFFITCDRSTMTQDDILNGRLICEIGIAPVRPAEFVIFRIFQNTAEAQT</sequence>
<accession>A0A7Z7BH16</accession>
<evidence type="ECO:0000313" key="4">
    <source>
        <dbReference type="EMBL" id="SDJ22349.1"/>
    </source>
</evidence>
<organism evidence="4 5">
    <name type="scientific">Paraburkholderia steynii</name>
    <dbReference type="NCBI Taxonomy" id="1245441"/>
    <lineage>
        <taxon>Bacteria</taxon>
        <taxon>Pseudomonadati</taxon>
        <taxon>Pseudomonadota</taxon>
        <taxon>Betaproteobacteria</taxon>
        <taxon>Burkholderiales</taxon>
        <taxon>Burkholderiaceae</taxon>
        <taxon>Paraburkholderia</taxon>
    </lineage>
</organism>
<dbReference type="InterPro" id="IPR052042">
    <property type="entry name" value="Tail_sheath_structural"/>
</dbReference>